<sequence length="74" mass="7905">MAHEEHESHGHSVAAWASSFVMIIASALACLGLVIDNRPLTIAAAVAFVIGALLWPLLSRMGYGDKNPVRSLYS</sequence>
<dbReference type="NCBIfam" id="NF041681">
    <property type="entry name" value="HGxxPAAW"/>
    <property type="match status" value="1"/>
</dbReference>
<keyword evidence="3" id="KW-1185">Reference proteome</keyword>
<dbReference type="Proteomes" id="UP001499938">
    <property type="component" value="Unassembled WGS sequence"/>
</dbReference>
<name>A0ABN2LG20_9MICO</name>
<dbReference type="RefSeq" id="WP_344082252.1">
    <property type="nucleotide sequence ID" value="NZ_BAAAPO010000016.1"/>
</dbReference>
<dbReference type="EMBL" id="BAAAPO010000016">
    <property type="protein sequence ID" value="GAA1787400.1"/>
    <property type="molecule type" value="Genomic_DNA"/>
</dbReference>
<keyword evidence="1" id="KW-0472">Membrane</keyword>
<organism evidence="2 3">
    <name type="scientific">Nostocoides veronense</name>
    <dbReference type="NCBI Taxonomy" id="330836"/>
    <lineage>
        <taxon>Bacteria</taxon>
        <taxon>Bacillati</taxon>
        <taxon>Actinomycetota</taxon>
        <taxon>Actinomycetes</taxon>
        <taxon>Micrococcales</taxon>
        <taxon>Intrasporangiaceae</taxon>
        <taxon>Nostocoides</taxon>
    </lineage>
</organism>
<accession>A0ABN2LG20</accession>
<protein>
    <submittedName>
        <fullName evidence="2">Uncharacterized protein</fullName>
    </submittedName>
</protein>
<proteinExistence type="predicted"/>
<comment type="caution">
    <text evidence="2">The sequence shown here is derived from an EMBL/GenBank/DDBJ whole genome shotgun (WGS) entry which is preliminary data.</text>
</comment>
<feature type="transmembrane region" description="Helical" evidence="1">
    <location>
        <begin position="12"/>
        <end position="34"/>
    </location>
</feature>
<evidence type="ECO:0000256" key="1">
    <source>
        <dbReference type="SAM" id="Phobius"/>
    </source>
</evidence>
<keyword evidence="1" id="KW-1133">Transmembrane helix</keyword>
<feature type="transmembrane region" description="Helical" evidence="1">
    <location>
        <begin position="40"/>
        <end position="58"/>
    </location>
</feature>
<reference evidence="2 3" key="1">
    <citation type="journal article" date="2019" name="Int. J. Syst. Evol. Microbiol.">
        <title>The Global Catalogue of Microorganisms (GCM) 10K type strain sequencing project: providing services to taxonomists for standard genome sequencing and annotation.</title>
        <authorList>
            <consortium name="The Broad Institute Genomics Platform"/>
            <consortium name="The Broad Institute Genome Sequencing Center for Infectious Disease"/>
            <person name="Wu L."/>
            <person name="Ma J."/>
        </authorList>
    </citation>
    <scope>NUCLEOTIDE SEQUENCE [LARGE SCALE GENOMIC DNA]</scope>
    <source>
        <strain evidence="2 3">JCM 15592</strain>
    </source>
</reference>
<dbReference type="InterPro" id="IPR046550">
    <property type="entry name" value="DUF6704"/>
</dbReference>
<dbReference type="Pfam" id="PF20447">
    <property type="entry name" value="DUF6704"/>
    <property type="match status" value="1"/>
</dbReference>
<keyword evidence="1" id="KW-0812">Transmembrane</keyword>
<evidence type="ECO:0000313" key="3">
    <source>
        <dbReference type="Proteomes" id="UP001499938"/>
    </source>
</evidence>
<gene>
    <name evidence="2" type="ORF">GCM10009811_10680</name>
</gene>
<evidence type="ECO:0000313" key="2">
    <source>
        <dbReference type="EMBL" id="GAA1787400.1"/>
    </source>
</evidence>